<organism evidence="4 5">
    <name type="scientific">Mycena citricolor</name>
    <dbReference type="NCBI Taxonomy" id="2018698"/>
    <lineage>
        <taxon>Eukaryota</taxon>
        <taxon>Fungi</taxon>
        <taxon>Dikarya</taxon>
        <taxon>Basidiomycota</taxon>
        <taxon>Agaricomycotina</taxon>
        <taxon>Agaricomycetes</taxon>
        <taxon>Agaricomycetidae</taxon>
        <taxon>Agaricales</taxon>
        <taxon>Marasmiineae</taxon>
        <taxon>Mycenaceae</taxon>
        <taxon>Mycena</taxon>
    </lineage>
</organism>
<dbReference type="InterPro" id="IPR045338">
    <property type="entry name" value="DUF6535"/>
</dbReference>
<comment type="caution">
    <text evidence="4">The sequence shown here is derived from an EMBL/GenBank/DDBJ whole genome shotgun (WGS) entry which is preliminary data.</text>
</comment>
<name>A0AAD2Q5H6_9AGAR</name>
<evidence type="ECO:0000313" key="4">
    <source>
        <dbReference type="EMBL" id="CAK5278396.1"/>
    </source>
</evidence>
<evidence type="ECO:0000256" key="1">
    <source>
        <dbReference type="SAM" id="MobiDB-lite"/>
    </source>
</evidence>
<feature type="transmembrane region" description="Helical" evidence="2">
    <location>
        <begin position="226"/>
        <end position="249"/>
    </location>
</feature>
<evidence type="ECO:0000256" key="2">
    <source>
        <dbReference type="SAM" id="Phobius"/>
    </source>
</evidence>
<keyword evidence="5" id="KW-1185">Reference proteome</keyword>
<dbReference type="AlphaFoldDB" id="A0AAD2Q5H6"/>
<dbReference type="EMBL" id="CAVNYO010000421">
    <property type="protein sequence ID" value="CAK5278396.1"/>
    <property type="molecule type" value="Genomic_DNA"/>
</dbReference>
<feature type="region of interest" description="Disordered" evidence="1">
    <location>
        <begin position="323"/>
        <end position="351"/>
    </location>
</feature>
<dbReference type="Proteomes" id="UP001295794">
    <property type="component" value="Unassembled WGS sequence"/>
</dbReference>
<accession>A0AAD2Q5H6</accession>
<dbReference type="Pfam" id="PF20153">
    <property type="entry name" value="DUF6535"/>
    <property type="match status" value="1"/>
</dbReference>
<sequence>MLGGCEPWHCSSKAVCMENCYLSKGGTAVCRLPLTMSQADEQQTDKRNEDEERLERERASGNKLWGVYISEAEKYDQGLIDGWRSDMDGLLIFAGLFSGVVTTFIIDSYKTLNPDSGSQTVALLNQISLQLAHMNNGTAMADALPPTAPFSPSISALVCNAFWFTSLALSLSSALVATLVKQWTQEYQHRTSMFSSPSIRARVYMYLYYGLRRFNIHAVVGVPPLLLHASLVLFLAGLVAFLVPINIIIMGMTSAMLCLFVAVYGTFSALPLFFLDCPYQTPLTPILWSLNQSLGSTLRAYIWSAAAVCKAVFRKRTALTDLEKPTGSPVTNDDASTQSPAPPDTRPQSQSMVDALKSAALHPPVETETRALAWTVRSLSDDEELEKLVEGLPQTLWDFDRNRPRSVYQALFQSLLRDPHVHLGQRLADFMAGSNSNLLEHKDRVRRQLSVLRAIWAICAFSLHTGSPLQRPIGEADVDNALLGSKFIDSDDGQSMLPDVSALIHLNIIESWSSERALTQPSSSDVDIRAEAQKRRQQDMHRAYVDYLLALSKCAASFQRDTTNLLFHRSQMRFTDAYGYLTLQDALEQLISADLEKAVDNIEHASDKAEDNVVFAARLMIAPFAQVSEYPWGRYHSGLGLFLARHPSLAASNPEFNSTHHYTRVLCHWLCDQMTFGSNLQPCVDALQLIYRRVLQSYLPPRDLDTHLRVLRTLRTAADDIPTHRLAAIVQSVVLKSLWLHSSEWDQLPSIFGDEAWFRSVLSLDNDERTGRRLARQVYDCAYVGVVTTFFEQCTAQNPHRTEQDLDWATLKSIPYAVEDISSVIPTALQQRFADAVSEFIRSYPENCLADDDGLCSVLLWAVHDYDSYNGWMTNVDSLRVLDVAVSEVQTDNQQQSHWDNAQGLREWIQNRLLLETIPPESVLLVSDGQWRDHHRGCHFLLI</sequence>
<feature type="compositionally biased region" description="Polar residues" evidence="1">
    <location>
        <begin position="328"/>
        <end position="339"/>
    </location>
</feature>
<keyword evidence="2" id="KW-0472">Membrane</keyword>
<feature type="domain" description="DUF6535" evidence="3">
    <location>
        <begin position="65"/>
        <end position="243"/>
    </location>
</feature>
<reference evidence="4" key="1">
    <citation type="submission" date="2023-11" db="EMBL/GenBank/DDBJ databases">
        <authorList>
            <person name="De Vega J J."/>
            <person name="De Vega J J."/>
        </authorList>
    </citation>
    <scope>NUCLEOTIDE SEQUENCE</scope>
</reference>
<evidence type="ECO:0000313" key="5">
    <source>
        <dbReference type="Proteomes" id="UP001295794"/>
    </source>
</evidence>
<gene>
    <name evidence="4" type="ORF">MYCIT1_LOCUS27724</name>
</gene>
<keyword evidence="2" id="KW-0812">Transmembrane</keyword>
<keyword evidence="2" id="KW-1133">Transmembrane helix</keyword>
<feature type="transmembrane region" description="Helical" evidence="2">
    <location>
        <begin position="256"/>
        <end position="275"/>
    </location>
</feature>
<feature type="transmembrane region" description="Helical" evidence="2">
    <location>
        <begin position="89"/>
        <end position="106"/>
    </location>
</feature>
<proteinExistence type="predicted"/>
<protein>
    <recommendedName>
        <fullName evidence="3">DUF6535 domain-containing protein</fullName>
    </recommendedName>
</protein>
<evidence type="ECO:0000259" key="3">
    <source>
        <dbReference type="Pfam" id="PF20153"/>
    </source>
</evidence>